<feature type="transmembrane region" description="Helical" evidence="2">
    <location>
        <begin position="58"/>
        <end position="77"/>
    </location>
</feature>
<name>A0A0A0LM11_CUCSA</name>
<reference evidence="3 4" key="2">
    <citation type="journal article" date="2009" name="PLoS ONE">
        <title>An integrated genetic and cytogenetic map of the cucumber genome.</title>
        <authorList>
            <person name="Ren Y."/>
            <person name="Zhang Z."/>
            <person name="Liu J."/>
            <person name="Staub J.E."/>
            <person name="Han Y."/>
            <person name="Cheng Z."/>
            <person name="Li X."/>
            <person name="Lu J."/>
            <person name="Miao H."/>
            <person name="Kang H."/>
            <person name="Xie B."/>
            <person name="Gu X."/>
            <person name="Wang X."/>
            <person name="Du Y."/>
            <person name="Jin W."/>
            <person name="Huang S."/>
        </authorList>
    </citation>
    <scope>NUCLEOTIDE SEQUENCE [LARGE SCALE GENOMIC DNA]</scope>
    <source>
        <strain evidence="4">cv. 9930</strain>
    </source>
</reference>
<protein>
    <submittedName>
        <fullName evidence="3">Uncharacterized protein</fullName>
    </submittedName>
</protein>
<evidence type="ECO:0000313" key="3">
    <source>
        <dbReference type="EMBL" id="KGN61822.1"/>
    </source>
</evidence>
<dbReference type="Proteomes" id="UP000029981">
    <property type="component" value="Chromosome 2"/>
</dbReference>
<keyword evidence="2" id="KW-1133">Transmembrane helix</keyword>
<keyword evidence="4" id="KW-1185">Reference proteome</keyword>
<dbReference type="PANTHER" id="PTHR42861">
    <property type="entry name" value="CALCIUM-TRANSPORTING ATPASE"/>
    <property type="match status" value="1"/>
</dbReference>
<keyword evidence="1" id="KW-0460">Magnesium</keyword>
<dbReference type="STRING" id="3659.A0A0A0LM11"/>
<keyword evidence="2" id="KW-0812">Transmembrane</keyword>
<proteinExistence type="predicted"/>
<dbReference type="AlphaFoldDB" id="A0A0A0LM11"/>
<accession>A0A0A0LM11</accession>
<dbReference type="Gene3D" id="1.20.1110.10">
    <property type="entry name" value="Calcium-transporting ATPase, transmembrane domain"/>
    <property type="match status" value="1"/>
</dbReference>
<evidence type="ECO:0000313" key="4">
    <source>
        <dbReference type="Proteomes" id="UP000029981"/>
    </source>
</evidence>
<dbReference type="EMBL" id="CM002923">
    <property type="protein sequence ID" value="KGN61822.1"/>
    <property type="molecule type" value="Genomic_DNA"/>
</dbReference>
<reference evidence="3 4" key="3">
    <citation type="journal article" date="2010" name="BMC Genomics">
        <title>Transcriptome sequencing and comparative analysis of cucumber flowers with different sex types.</title>
        <authorList>
            <person name="Guo S."/>
            <person name="Zheng Y."/>
            <person name="Joung J.G."/>
            <person name="Liu S."/>
            <person name="Zhang Z."/>
            <person name="Crasta O.R."/>
            <person name="Sobral B.W."/>
            <person name="Xu Y."/>
            <person name="Huang S."/>
            <person name="Fei Z."/>
        </authorList>
    </citation>
    <scope>NUCLEOTIDE SEQUENCE [LARGE SCALE GENOMIC DNA]</scope>
    <source>
        <strain evidence="4">cv. 9930</strain>
    </source>
</reference>
<sequence length="83" mass="9350">MALMTVVFFWLANETNFFTNTFGVKPLKDLAEINSALYLQVSIISQALIFVTRSRSWSFVECPGFLLVIAFIAAQLTPFSQSH</sequence>
<organism evidence="3 4">
    <name type="scientific">Cucumis sativus</name>
    <name type="common">Cucumber</name>
    <dbReference type="NCBI Taxonomy" id="3659"/>
    <lineage>
        <taxon>Eukaryota</taxon>
        <taxon>Viridiplantae</taxon>
        <taxon>Streptophyta</taxon>
        <taxon>Embryophyta</taxon>
        <taxon>Tracheophyta</taxon>
        <taxon>Spermatophyta</taxon>
        <taxon>Magnoliopsida</taxon>
        <taxon>eudicotyledons</taxon>
        <taxon>Gunneridae</taxon>
        <taxon>Pentapetalae</taxon>
        <taxon>rosids</taxon>
        <taxon>fabids</taxon>
        <taxon>Cucurbitales</taxon>
        <taxon>Cucurbitaceae</taxon>
        <taxon>Benincaseae</taxon>
        <taxon>Cucumis</taxon>
    </lineage>
</organism>
<reference evidence="3 4" key="4">
    <citation type="journal article" date="2011" name="BMC Genomics">
        <title>RNA-Seq improves annotation of protein-coding genes in the cucumber genome.</title>
        <authorList>
            <person name="Li Z."/>
            <person name="Zhang Z."/>
            <person name="Yan P."/>
            <person name="Huang S."/>
            <person name="Fei Z."/>
            <person name="Lin K."/>
        </authorList>
    </citation>
    <scope>NUCLEOTIDE SEQUENCE [LARGE SCALE GENOMIC DNA]</scope>
    <source>
        <strain evidence="4">cv. 9930</strain>
    </source>
</reference>
<reference evidence="3 4" key="1">
    <citation type="journal article" date="2009" name="Nat. Genet.">
        <title>The genome of the cucumber, Cucumis sativus L.</title>
        <authorList>
            <person name="Huang S."/>
            <person name="Li R."/>
            <person name="Zhang Z."/>
            <person name="Li L."/>
            <person name="Gu X."/>
            <person name="Fan W."/>
            <person name="Lucas W.J."/>
            <person name="Wang X."/>
            <person name="Xie B."/>
            <person name="Ni P."/>
            <person name="Ren Y."/>
            <person name="Zhu H."/>
            <person name="Li J."/>
            <person name="Lin K."/>
            <person name="Jin W."/>
            <person name="Fei Z."/>
            <person name="Li G."/>
            <person name="Staub J."/>
            <person name="Kilian A."/>
            <person name="van der Vossen E.A."/>
            <person name="Wu Y."/>
            <person name="Guo J."/>
            <person name="He J."/>
            <person name="Jia Z."/>
            <person name="Ren Y."/>
            <person name="Tian G."/>
            <person name="Lu Y."/>
            <person name="Ruan J."/>
            <person name="Qian W."/>
            <person name="Wang M."/>
            <person name="Huang Q."/>
            <person name="Li B."/>
            <person name="Xuan Z."/>
            <person name="Cao J."/>
            <person name="Asan"/>
            <person name="Wu Z."/>
            <person name="Zhang J."/>
            <person name="Cai Q."/>
            <person name="Bai Y."/>
            <person name="Zhao B."/>
            <person name="Han Y."/>
            <person name="Li Y."/>
            <person name="Li X."/>
            <person name="Wang S."/>
            <person name="Shi Q."/>
            <person name="Liu S."/>
            <person name="Cho W.K."/>
            <person name="Kim J.Y."/>
            <person name="Xu Y."/>
            <person name="Heller-Uszynska K."/>
            <person name="Miao H."/>
            <person name="Cheng Z."/>
            <person name="Zhang S."/>
            <person name="Wu J."/>
            <person name="Yang Y."/>
            <person name="Kang H."/>
            <person name="Li M."/>
            <person name="Liang H."/>
            <person name="Ren X."/>
            <person name="Shi Z."/>
            <person name="Wen M."/>
            <person name="Jian M."/>
            <person name="Yang H."/>
            <person name="Zhang G."/>
            <person name="Yang Z."/>
            <person name="Chen R."/>
            <person name="Liu S."/>
            <person name="Li J."/>
            <person name="Ma L."/>
            <person name="Liu H."/>
            <person name="Zhou Y."/>
            <person name="Zhao J."/>
            <person name="Fang X."/>
            <person name="Li G."/>
            <person name="Fang L."/>
            <person name="Li Y."/>
            <person name="Liu D."/>
            <person name="Zheng H."/>
            <person name="Zhang Y."/>
            <person name="Qin N."/>
            <person name="Li Z."/>
            <person name="Yang G."/>
            <person name="Yang S."/>
            <person name="Bolund L."/>
            <person name="Kristiansen K."/>
            <person name="Zheng H."/>
            <person name="Li S."/>
            <person name="Zhang X."/>
            <person name="Yang H."/>
            <person name="Wang J."/>
            <person name="Sun R."/>
            <person name="Zhang B."/>
            <person name="Jiang S."/>
            <person name="Wang J."/>
            <person name="Du Y."/>
            <person name="Li S."/>
        </authorList>
    </citation>
    <scope>NUCLEOTIDE SEQUENCE [LARGE SCALE GENOMIC DNA]</scope>
    <source>
        <strain evidence="4">cv. 9930</strain>
    </source>
</reference>
<dbReference type="Gramene" id="KGN61822">
    <property type="protein sequence ID" value="KGN61822"/>
    <property type="gene ID" value="Csa_2G249280"/>
</dbReference>
<evidence type="ECO:0000256" key="2">
    <source>
        <dbReference type="SAM" id="Phobius"/>
    </source>
</evidence>
<gene>
    <name evidence="3" type="ORF">Csa_2G249280</name>
</gene>
<keyword evidence="2" id="KW-0472">Membrane</keyword>
<evidence type="ECO:0000256" key="1">
    <source>
        <dbReference type="ARBA" id="ARBA00022842"/>
    </source>
</evidence>